<dbReference type="Proteomes" id="UP001596378">
    <property type="component" value="Unassembled WGS sequence"/>
</dbReference>
<dbReference type="Gene3D" id="1.20.58.100">
    <property type="entry name" value="Fumarate reductase/succinate dehydrogenase flavoprotein-like, C-terminal domain"/>
    <property type="match status" value="1"/>
</dbReference>
<evidence type="ECO:0000313" key="7">
    <source>
        <dbReference type="Proteomes" id="UP001596378"/>
    </source>
</evidence>
<dbReference type="RefSeq" id="WP_378048544.1">
    <property type="nucleotide sequence ID" value="NZ_JBHMDN010000017.1"/>
</dbReference>
<keyword evidence="2" id="KW-0560">Oxidoreductase</keyword>
<evidence type="ECO:0000313" key="6">
    <source>
        <dbReference type="EMBL" id="MFC7152088.1"/>
    </source>
</evidence>
<evidence type="ECO:0000259" key="5">
    <source>
        <dbReference type="Pfam" id="PF02910"/>
    </source>
</evidence>
<dbReference type="PANTHER" id="PTHR11632:SF51">
    <property type="entry name" value="SUCCINATE DEHYDROGENASE [UBIQUINONE] FLAVOPROTEIN SUBUNIT, MITOCHONDRIAL"/>
    <property type="match status" value="1"/>
</dbReference>
<dbReference type="SUPFAM" id="SSF51905">
    <property type="entry name" value="FAD/NAD(P)-binding domain"/>
    <property type="match status" value="1"/>
</dbReference>
<comment type="caution">
    <text evidence="6">The sequence shown here is derived from an EMBL/GenBank/DDBJ whole genome shotgun (WGS) entry which is preliminary data.</text>
</comment>
<name>A0ABW2FG49_9BACL</name>
<dbReference type="InterPro" id="IPR015939">
    <property type="entry name" value="Fum_Rdtase/Succ_DH_flav-like_C"/>
</dbReference>
<dbReference type="Pfam" id="PF00890">
    <property type="entry name" value="FAD_binding_2"/>
    <property type="match status" value="1"/>
</dbReference>
<dbReference type="Pfam" id="PF02910">
    <property type="entry name" value="Succ_DH_flav_C"/>
    <property type="match status" value="1"/>
</dbReference>
<evidence type="ECO:0000256" key="1">
    <source>
        <dbReference type="ARBA" id="ARBA00022630"/>
    </source>
</evidence>
<dbReference type="InterPro" id="IPR030664">
    <property type="entry name" value="SdhA/FrdA/AprA"/>
</dbReference>
<evidence type="ECO:0000259" key="4">
    <source>
        <dbReference type="Pfam" id="PF00890"/>
    </source>
</evidence>
<dbReference type="EMBL" id="JBHTAI010000020">
    <property type="protein sequence ID" value="MFC7152088.1"/>
    <property type="molecule type" value="Genomic_DNA"/>
</dbReference>
<dbReference type="PRINTS" id="PR00411">
    <property type="entry name" value="PNDRDTASEI"/>
</dbReference>
<dbReference type="PRINTS" id="PR00368">
    <property type="entry name" value="FADPNR"/>
</dbReference>
<gene>
    <name evidence="6" type="ORF">ACFQMJ_26450</name>
</gene>
<feature type="domain" description="FAD-dependent oxidoreductase 2 FAD-binding" evidence="4">
    <location>
        <begin position="16"/>
        <end position="221"/>
    </location>
</feature>
<dbReference type="Gene3D" id="3.50.50.60">
    <property type="entry name" value="FAD/NAD(P)-binding domain"/>
    <property type="match status" value="2"/>
</dbReference>
<dbReference type="InterPro" id="IPR037099">
    <property type="entry name" value="Fum_R/Succ_DH_flav-like_C_sf"/>
</dbReference>
<dbReference type="PANTHER" id="PTHR11632">
    <property type="entry name" value="SUCCINATE DEHYDROGENASE 2 FLAVOPROTEIN SUBUNIT"/>
    <property type="match status" value="1"/>
</dbReference>
<keyword evidence="1" id="KW-0285">Flavoprotein</keyword>
<evidence type="ECO:0000256" key="3">
    <source>
        <dbReference type="SAM" id="MobiDB-lite"/>
    </source>
</evidence>
<dbReference type="InterPro" id="IPR036188">
    <property type="entry name" value="FAD/NAD-bd_sf"/>
</dbReference>
<dbReference type="PIRSF" id="PIRSF000171">
    <property type="entry name" value="SDHA_APRA_LASPO"/>
    <property type="match status" value="1"/>
</dbReference>
<accession>A0ABW2FG49</accession>
<evidence type="ECO:0000256" key="2">
    <source>
        <dbReference type="ARBA" id="ARBA00023002"/>
    </source>
</evidence>
<feature type="region of interest" description="Disordered" evidence="3">
    <location>
        <begin position="399"/>
        <end position="418"/>
    </location>
</feature>
<dbReference type="InterPro" id="IPR003953">
    <property type="entry name" value="FAD-dep_OxRdtase_2_FAD-bd"/>
</dbReference>
<protein>
    <submittedName>
        <fullName evidence="6">FAD-dependent oxidoreductase</fullName>
    </submittedName>
</protein>
<dbReference type="SUPFAM" id="SSF46977">
    <property type="entry name" value="Succinate dehydrogenase/fumarate reductase flavoprotein C-terminal domain"/>
    <property type="match status" value="1"/>
</dbReference>
<reference evidence="7" key="1">
    <citation type="journal article" date="2019" name="Int. J. Syst. Evol. Microbiol.">
        <title>The Global Catalogue of Microorganisms (GCM) 10K type strain sequencing project: providing services to taxonomists for standard genome sequencing and annotation.</title>
        <authorList>
            <consortium name="The Broad Institute Genomics Platform"/>
            <consortium name="The Broad Institute Genome Sequencing Center for Infectious Disease"/>
            <person name="Wu L."/>
            <person name="Ma J."/>
        </authorList>
    </citation>
    <scope>NUCLEOTIDE SEQUENCE [LARGE SCALE GENOMIC DNA]</scope>
    <source>
        <strain evidence="7">KCTC 12907</strain>
    </source>
</reference>
<sequence>MTILATAKGQLSLETDVLVIGGGPAGTWAAISAAAKGVKVILVDKGYCGSSGATAPSGTGVWYIEPERDKREEAKASRYAMGGQLAEHGWMNRVLDRTYENMNKLGNLGYPFPVDANGNPHKRGLQGPEYMKLMRKLVQKSGVKILDHSPVLELLADDHGVGGAAGVNTQTGEAWSVRAGAVVIATGGCAFLSRALGCNVLTGDGYLFAAEAGADLSGMEFSNAYAICPTFSSVTKTAYYSYASFYYEDGTIVEGAGSKRGRSVIARNLLAGRQVYAKLDQAPEDLKPLLRVAQTNFFLPFDRRGIDPFRDLFPVTLRLEGTVRGTGGIRIVDETCATKVPGLYAAGDAATRELICGGFTGGGSHNSAWAMSSGSFAGEGAAGYVLKLGDSAKSRSLRGLSSQSLANGSADGEAARSRTQEYVQAVQDEVKPYDRNLFRTEQGLSASLGRLDGLWRAQRESVVAVSPEGVKAREAAAMTATARWMYHSALARKETRGMHKREDFPTIDGGQRHRLTSGGLDEVWVREERVADEAALSERPVKERVTV</sequence>
<keyword evidence="7" id="KW-1185">Reference proteome</keyword>
<feature type="domain" description="Fumarate reductase/succinate dehydrogenase flavoprotein-like C-terminal" evidence="5">
    <location>
        <begin position="437"/>
        <end position="527"/>
    </location>
</feature>
<proteinExistence type="predicted"/>
<organism evidence="6 7">
    <name type="scientific">Cohnella cellulosilytica</name>
    <dbReference type="NCBI Taxonomy" id="986710"/>
    <lineage>
        <taxon>Bacteria</taxon>
        <taxon>Bacillati</taxon>
        <taxon>Bacillota</taxon>
        <taxon>Bacilli</taxon>
        <taxon>Bacillales</taxon>
        <taxon>Paenibacillaceae</taxon>
        <taxon>Cohnella</taxon>
    </lineage>
</organism>